<accession>A0ABU3SET2</accession>
<dbReference type="Pfam" id="PF00753">
    <property type="entry name" value="Lactamase_B"/>
    <property type="match status" value="1"/>
</dbReference>
<dbReference type="InterPro" id="IPR036388">
    <property type="entry name" value="WH-like_DNA-bd_sf"/>
</dbReference>
<dbReference type="PANTHER" id="PTHR23131:SF0">
    <property type="entry name" value="ENDORIBONUCLEASE LACTB2"/>
    <property type="match status" value="1"/>
</dbReference>
<dbReference type="InterPro" id="IPR041516">
    <property type="entry name" value="LACTB2_WH"/>
</dbReference>
<evidence type="ECO:0000313" key="3">
    <source>
        <dbReference type="Proteomes" id="UP001254257"/>
    </source>
</evidence>
<comment type="caution">
    <text evidence="2">The sequence shown here is derived from an EMBL/GenBank/DDBJ whole genome shotgun (WGS) entry which is preliminary data.</text>
</comment>
<dbReference type="RefSeq" id="WP_316021025.1">
    <property type="nucleotide sequence ID" value="NZ_JAWDID010000064.1"/>
</dbReference>
<protein>
    <submittedName>
        <fullName evidence="2">MBL fold metallo-hydrolase</fullName>
    </submittedName>
</protein>
<dbReference type="Gene3D" id="3.60.15.10">
    <property type="entry name" value="Ribonuclease Z/Hydroxyacylglutathione hydrolase-like"/>
    <property type="match status" value="1"/>
</dbReference>
<dbReference type="InterPro" id="IPR050662">
    <property type="entry name" value="Sec-metab_biosynth-thioest"/>
</dbReference>
<reference evidence="2 3" key="1">
    <citation type="submission" date="2023-09" db="EMBL/GenBank/DDBJ databases">
        <title>Whole genome shotgun sequencing (WGS) of Bosea sp. ZW T0_25, isolated from stored onions (Allium cepa).</title>
        <authorList>
            <person name="Stoll D.A."/>
            <person name="Huch M."/>
        </authorList>
    </citation>
    <scope>NUCLEOTIDE SEQUENCE [LARGE SCALE GENOMIC DNA]</scope>
    <source>
        <strain evidence="2 3">ZW T0_25</strain>
    </source>
</reference>
<organism evidence="2 3">
    <name type="scientific">Bosea rubneri</name>
    <dbReference type="NCBI Taxonomy" id="3075434"/>
    <lineage>
        <taxon>Bacteria</taxon>
        <taxon>Pseudomonadati</taxon>
        <taxon>Pseudomonadota</taxon>
        <taxon>Alphaproteobacteria</taxon>
        <taxon>Hyphomicrobiales</taxon>
        <taxon>Boseaceae</taxon>
        <taxon>Bosea</taxon>
    </lineage>
</organism>
<sequence length="315" mass="33437">MSNGNQDDRRDEAAEPLAFDREALAAGAVVQLSPLVRRIVAGNGGPMTFTGTCSYIVGRGKVAIIDPGPDDPAHVANLLAAVAGESVEQIVITHTHRDHSPASRAVKAATGAAIVGCSPHRPARELALGEINPLDAAADKDYAPDLVMGDGDAVTGQGWSLRAVETPGHTANHLAFALDEEETLFSGDHVMAWSTSIVAPPDGSMVAYMASIEKLRGQEHRLYWPGHGGPVREPQRFLRGLVQHRRLREAAILNRLRAGDETISAMVPMIYLELAPALHGAASLSVLAQLEDLVARGIVLCDEALPALASRYRLA</sequence>
<feature type="domain" description="Metallo-beta-lactamase" evidence="1">
    <location>
        <begin position="50"/>
        <end position="227"/>
    </location>
</feature>
<gene>
    <name evidence="2" type="ORF">RKE40_25680</name>
</gene>
<dbReference type="PANTHER" id="PTHR23131">
    <property type="entry name" value="ENDORIBONUCLEASE LACTB2"/>
    <property type="match status" value="1"/>
</dbReference>
<evidence type="ECO:0000313" key="2">
    <source>
        <dbReference type="EMBL" id="MDU0343293.1"/>
    </source>
</evidence>
<dbReference type="SUPFAM" id="SSF56281">
    <property type="entry name" value="Metallo-hydrolase/oxidoreductase"/>
    <property type="match status" value="1"/>
</dbReference>
<keyword evidence="3" id="KW-1185">Reference proteome</keyword>
<dbReference type="InterPro" id="IPR036866">
    <property type="entry name" value="RibonucZ/Hydroxyglut_hydro"/>
</dbReference>
<dbReference type="Pfam" id="PF17778">
    <property type="entry name" value="WHD_BLACT"/>
    <property type="match status" value="1"/>
</dbReference>
<dbReference type="SMART" id="SM00849">
    <property type="entry name" value="Lactamase_B"/>
    <property type="match status" value="1"/>
</dbReference>
<dbReference type="InterPro" id="IPR001279">
    <property type="entry name" value="Metallo-B-lactamas"/>
</dbReference>
<name>A0ABU3SET2_9HYPH</name>
<dbReference type="EMBL" id="JAWDID010000064">
    <property type="protein sequence ID" value="MDU0343293.1"/>
    <property type="molecule type" value="Genomic_DNA"/>
</dbReference>
<evidence type="ECO:0000259" key="1">
    <source>
        <dbReference type="SMART" id="SM00849"/>
    </source>
</evidence>
<dbReference type="Proteomes" id="UP001254257">
    <property type="component" value="Unassembled WGS sequence"/>
</dbReference>
<dbReference type="CDD" id="cd16278">
    <property type="entry name" value="metallo-hydrolase-like_MBL-fold"/>
    <property type="match status" value="1"/>
</dbReference>
<proteinExistence type="predicted"/>
<dbReference type="Gene3D" id="1.10.10.10">
    <property type="entry name" value="Winged helix-like DNA-binding domain superfamily/Winged helix DNA-binding domain"/>
    <property type="match status" value="1"/>
</dbReference>